<dbReference type="GeneID" id="54423278"/>
<keyword evidence="5" id="KW-1185">Reference proteome</keyword>
<dbReference type="Pfam" id="PF12796">
    <property type="entry name" value="Ank_2"/>
    <property type="match status" value="1"/>
</dbReference>
<feature type="repeat" description="ANK" evidence="2">
    <location>
        <begin position="737"/>
        <end position="769"/>
    </location>
</feature>
<dbReference type="AlphaFoldDB" id="A0A6G1GF99"/>
<evidence type="ECO:0000313" key="6">
    <source>
        <dbReference type="RefSeq" id="XP_033538227.1"/>
    </source>
</evidence>
<reference evidence="6" key="2">
    <citation type="submission" date="2020-04" db="EMBL/GenBank/DDBJ databases">
        <authorList>
            <consortium name="NCBI Genome Project"/>
        </authorList>
    </citation>
    <scope>NUCLEOTIDE SEQUENCE</scope>
    <source>
        <strain evidence="6">CBS 781.70</strain>
    </source>
</reference>
<accession>A0A6G1GF99</accession>
<dbReference type="Gene3D" id="3.40.50.300">
    <property type="entry name" value="P-loop containing nucleotide triphosphate hydrolases"/>
    <property type="match status" value="1"/>
</dbReference>
<dbReference type="Pfam" id="PF24883">
    <property type="entry name" value="NPHP3_N"/>
    <property type="match status" value="1"/>
</dbReference>
<dbReference type="Proteomes" id="UP000504638">
    <property type="component" value="Unplaced"/>
</dbReference>
<keyword evidence="1" id="KW-0677">Repeat</keyword>
<dbReference type="InterPro" id="IPR056884">
    <property type="entry name" value="NPHP3-like_N"/>
</dbReference>
<dbReference type="Gene3D" id="1.25.40.20">
    <property type="entry name" value="Ankyrin repeat-containing domain"/>
    <property type="match status" value="1"/>
</dbReference>
<sequence>MKYPTYEPSSIYTGGLFDVVPCLAMTDPVSIAGLVIAVGQVATALCSYGAALKDRKEETRSLMLEVFALKGILESVSADFEDRLPRNSDLADEESWPAMVSMTRETLVALQKRLKVPTGVLNNAKRTLTWPFAKRDIDRYIASLERSKTWFLMIIMNETSALTTKVHADMKSLSDTIHEDIIERKSESLLKDTEEIIRWLAPVRPEEEHADLTQLRAPGSGEWFFDKEFHGWLSSVGDKRRIMWVTGKSGAGKTMIFSCIVEKLQSRCQSSNNRVCGFHYCSLNNASTQQPANVLGSILAQAAERKPEIIEWIRPIRRHDYHLITRNTLSVHELIELLRKSINIFEEFFILVDALNETPHQGTILSALAELVAVAPTLRVLITCTTDADTRPETSSMVITRYMAASMINHDIASYVDYRMKSEPVFSCLSKATREQVLETIASTANGMFRWAQLSMDHLSSLRTGRAIKSALNDLPTTLHETYATILSRIPPSDRSLARDVLLWLSFSVRPLTIHELAEAVVLHDSDRSLDEDCRLAKPKALLTLCQGLIHAEVGLSYSESNIPPAAKMLSDNASVKLSHDSIRTFLMSDWIKTSSVSGFALDSVSSNREIMRKCLTYLYFDEFSNGRVTGSVHLRNRFRAHPLLLYAAYFWPYHAELTALKPADVDLILSFFATKSGKHGGNFDSWAQFLIGTTDTKPIEQTQPLYYAASYDMVSIIKLLLKRGDDVKIDRRGGRYYSTPLFVAAWRGNTEAAKLLVEAGANPDSIDNSGYTCREMLQHRGMDEVLALIARKKGLRITKD</sequence>
<dbReference type="OrthoDB" id="1577640at2759"/>
<protein>
    <submittedName>
        <fullName evidence="4 6">Ankyrin repeat protein</fullName>
    </submittedName>
</protein>
<dbReference type="InterPro" id="IPR036770">
    <property type="entry name" value="Ankyrin_rpt-contain_sf"/>
</dbReference>
<organism evidence="4">
    <name type="scientific">Eremomyces bilateralis CBS 781.70</name>
    <dbReference type="NCBI Taxonomy" id="1392243"/>
    <lineage>
        <taxon>Eukaryota</taxon>
        <taxon>Fungi</taxon>
        <taxon>Dikarya</taxon>
        <taxon>Ascomycota</taxon>
        <taxon>Pezizomycotina</taxon>
        <taxon>Dothideomycetes</taxon>
        <taxon>Dothideomycetes incertae sedis</taxon>
        <taxon>Eremomycetales</taxon>
        <taxon>Eremomycetaceae</taxon>
        <taxon>Eremomyces</taxon>
    </lineage>
</organism>
<name>A0A6G1GF99_9PEZI</name>
<evidence type="ECO:0000256" key="1">
    <source>
        <dbReference type="ARBA" id="ARBA00022737"/>
    </source>
</evidence>
<reference evidence="6" key="3">
    <citation type="submission" date="2025-04" db="UniProtKB">
        <authorList>
            <consortium name="RefSeq"/>
        </authorList>
    </citation>
    <scope>IDENTIFICATION</scope>
    <source>
        <strain evidence="6">CBS 781.70</strain>
    </source>
</reference>
<gene>
    <name evidence="4 6" type="ORF">P152DRAFT_511343</name>
</gene>
<evidence type="ECO:0000256" key="2">
    <source>
        <dbReference type="PROSITE-ProRule" id="PRU00023"/>
    </source>
</evidence>
<evidence type="ECO:0000313" key="5">
    <source>
        <dbReference type="Proteomes" id="UP000504638"/>
    </source>
</evidence>
<keyword evidence="2" id="KW-0040">ANK repeat</keyword>
<dbReference type="InterPro" id="IPR027417">
    <property type="entry name" value="P-loop_NTPase"/>
</dbReference>
<dbReference type="InterPro" id="IPR002110">
    <property type="entry name" value="Ankyrin_rpt"/>
</dbReference>
<dbReference type="SUPFAM" id="SSF52540">
    <property type="entry name" value="P-loop containing nucleoside triphosphate hydrolases"/>
    <property type="match status" value="1"/>
</dbReference>
<feature type="repeat" description="ANK" evidence="2">
    <location>
        <begin position="701"/>
        <end position="733"/>
    </location>
</feature>
<dbReference type="PROSITE" id="PS50088">
    <property type="entry name" value="ANK_REPEAT"/>
    <property type="match status" value="2"/>
</dbReference>
<dbReference type="SMART" id="SM00248">
    <property type="entry name" value="ANK"/>
    <property type="match status" value="2"/>
</dbReference>
<dbReference type="PANTHER" id="PTHR10039">
    <property type="entry name" value="AMELOGENIN"/>
    <property type="match status" value="1"/>
</dbReference>
<proteinExistence type="predicted"/>
<evidence type="ECO:0000259" key="3">
    <source>
        <dbReference type="Pfam" id="PF24883"/>
    </source>
</evidence>
<feature type="domain" description="Nephrocystin 3-like N-terminal" evidence="3">
    <location>
        <begin position="219"/>
        <end position="384"/>
    </location>
</feature>
<dbReference type="SUPFAM" id="SSF48403">
    <property type="entry name" value="Ankyrin repeat"/>
    <property type="match status" value="1"/>
</dbReference>
<evidence type="ECO:0000313" key="4">
    <source>
        <dbReference type="EMBL" id="KAF1816596.1"/>
    </source>
</evidence>
<dbReference type="PROSITE" id="PS50297">
    <property type="entry name" value="ANK_REP_REGION"/>
    <property type="match status" value="2"/>
</dbReference>
<dbReference type="PANTHER" id="PTHR10039:SF16">
    <property type="entry name" value="GPI INOSITOL-DEACYLASE"/>
    <property type="match status" value="1"/>
</dbReference>
<dbReference type="RefSeq" id="XP_033538227.1">
    <property type="nucleotide sequence ID" value="XM_033682708.1"/>
</dbReference>
<dbReference type="EMBL" id="ML975150">
    <property type="protein sequence ID" value="KAF1816596.1"/>
    <property type="molecule type" value="Genomic_DNA"/>
</dbReference>
<reference evidence="4 6" key="1">
    <citation type="submission" date="2020-01" db="EMBL/GenBank/DDBJ databases">
        <authorList>
            <consortium name="DOE Joint Genome Institute"/>
            <person name="Haridas S."/>
            <person name="Albert R."/>
            <person name="Binder M."/>
            <person name="Bloem J."/>
            <person name="Labutti K."/>
            <person name="Salamov A."/>
            <person name="Andreopoulos B."/>
            <person name="Baker S.E."/>
            <person name="Barry K."/>
            <person name="Bills G."/>
            <person name="Bluhm B.H."/>
            <person name="Cannon C."/>
            <person name="Castanera R."/>
            <person name="Culley D.E."/>
            <person name="Daum C."/>
            <person name="Ezra D."/>
            <person name="Gonzalez J.B."/>
            <person name="Henrissat B."/>
            <person name="Kuo A."/>
            <person name="Liang C."/>
            <person name="Lipzen A."/>
            <person name="Lutzoni F."/>
            <person name="Magnuson J."/>
            <person name="Mondo S."/>
            <person name="Nolan M."/>
            <person name="Ohm R."/>
            <person name="Pangilinan J."/>
            <person name="Park H.-J."/>
            <person name="Ramirez L."/>
            <person name="Alfaro M."/>
            <person name="Sun H."/>
            <person name="Tritt A."/>
            <person name="Yoshinaga Y."/>
            <person name="Zwiers L.-H."/>
            <person name="Turgeon B.G."/>
            <person name="Goodwin S.B."/>
            <person name="Spatafora J.W."/>
            <person name="Crous P.W."/>
            <person name="Grigoriev I.V."/>
        </authorList>
    </citation>
    <scope>NUCLEOTIDE SEQUENCE</scope>
    <source>
        <strain evidence="4 6">CBS 781.70</strain>
    </source>
</reference>